<dbReference type="STRING" id="1802223.A2358_01785"/>
<dbReference type="AlphaFoldDB" id="A0A1G2IVH9"/>
<keyword evidence="2" id="KW-1133">Transmembrane helix</keyword>
<organism evidence="3 4">
    <name type="scientific">Candidatus Staskawiczbacteria bacterium RIFOXYB1_FULL_37_44</name>
    <dbReference type="NCBI Taxonomy" id="1802223"/>
    <lineage>
        <taxon>Bacteria</taxon>
        <taxon>Candidatus Staskawicziibacteriota</taxon>
    </lineage>
</organism>
<keyword evidence="2" id="KW-0812">Transmembrane</keyword>
<feature type="compositionally biased region" description="Basic residues" evidence="1">
    <location>
        <begin position="57"/>
        <end position="67"/>
    </location>
</feature>
<evidence type="ECO:0000313" key="3">
    <source>
        <dbReference type="EMBL" id="OGZ78587.1"/>
    </source>
</evidence>
<keyword evidence="2" id="KW-0472">Membrane</keyword>
<feature type="region of interest" description="Disordered" evidence="1">
    <location>
        <begin position="46"/>
        <end position="67"/>
    </location>
</feature>
<accession>A0A1G2IVH9</accession>
<sequence length="67" mass="7641">MKKQIWLVIILAIIIVILTGVLLWPKPKNNNSKPVISDIQITSPKAGEEISSPKNHGFYKRRRVDSF</sequence>
<reference evidence="3 4" key="1">
    <citation type="journal article" date="2016" name="Nat. Commun.">
        <title>Thousands of microbial genomes shed light on interconnected biogeochemical processes in an aquifer system.</title>
        <authorList>
            <person name="Anantharaman K."/>
            <person name="Brown C.T."/>
            <person name="Hug L.A."/>
            <person name="Sharon I."/>
            <person name="Castelle C.J."/>
            <person name="Probst A.J."/>
            <person name="Thomas B.C."/>
            <person name="Singh A."/>
            <person name="Wilkins M.J."/>
            <person name="Karaoz U."/>
            <person name="Brodie E.L."/>
            <person name="Williams K.H."/>
            <person name="Hubbard S.S."/>
            <person name="Banfield J.F."/>
        </authorList>
    </citation>
    <scope>NUCLEOTIDE SEQUENCE [LARGE SCALE GENOMIC DNA]</scope>
</reference>
<evidence type="ECO:0000256" key="2">
    <source>
        <dbReference type="SAM" id="Phobius"/>
    </source>
</evidence>
<dbReference type="EMBL" id="MHPJ01000017">
    <property type="protein sequence ID" value="OGZ78587.1"/>
    <property type="molecule type" value="Genomic_DNA"/>
</dbReference>
<name>A0A1G2IVH9_9BACT</name>
<comment type="caution">
    <text evidence="3">The sequence shown here is derived from an EMBL/GenBank/DDBJ whole genome shotgun (WGS) entry which is preliminary data.</text>
</comment>
<proteinExistence type="predicted"/>
<dbReference type="Proteomes" id="UP000178650">
    <property type="component" value="Unassembled WGS sequence"/>
</dbReference>
<gene>
    <name evidence="3" type="ORF">A2358_01785</name>
</gene>
<evidence type="ECO:0000256" key="1">
    <source>
        <dbReference type="SAM" id="MobiDB-lite"/>
    </source>
</evidence>
<evidence type="ECO:0000313" key="4">
    <source>
        <dbReference type="Proteomes" id="UP000178650"/>
    </source>
</evidence>
<protein>
    <submittedName>
        <fullName evidence="3">Uncharacterized protein</fullName>
    </submittedName>
</protein>
<feature type="transmembrane region" description="Helical" evidence="2">
    <location>
        <begin position="6"/>
        <end position="24"/>
    </location>
</feature>